<dbReference type="InterPro" id="IPR032675">
    <property type="entry name" value="LRR_dom_sf"/>
</dbReference>
<keyword evidence="2" id="KW-1185">Reference proteome</keyword>
<name>A0A4P9WL26_9FUNG</name>
<dbReference type="SUPFAM" id="SSF52058">
    <property type="entry name" value="L domain-like"/>
    <property type="match status" value="1"/>
</dbReference>
<gene>
    <name evidence="1" type="ORF">BDK51DRAFT_44455</name>
</gene>
<evidence type="ECO:0000313" key="2">
    <source>
        <dbReference type="Proteomes" id="UP000269721"/>
    </source>
</evidence>
<dbReference type="Gene3D" id="3.80.10.10">
    <property type="entry name" value="Ribonuclease Inhibitor"/>
    <property type="match status" value="1"/>
</dbReference>
<sequence length="275" mass="30294">MSTSSLHAGFSSQPPSLLTLPLDILDPILETLFPLKHWSTAQIHASEARQRALLCQVCKLLNDHTRAACTSLDMPLEPSAREYIEYGRFPTEDHFLHRIDLANAALPNLRRLSFCTNSLVVADVFPVTLSELITTPGPEVAYENGFLVKLVRRLPRLERLTVTSPALAGDVPPAEAWEGSSLRSLTVDRLNKTGAGARGFIRHERLAFFPPGLVHLFIKEVGIPSVAVPAFAPLTALRRLELASDQFTQFGDVILPSLANLQALNLSEGYYNMDC</sequence>
<feature type="non-terminal residue" evidence="1">
    <location>
        <position position="275"/>
    </location>
</feature>
<dbReference type="AlphaFoldDB" id="A0A4P9WL26"/>
<proteinExistence type="predicted"/>
<evidence type="ECO:0008006" key="3">
    <source>
        <dbReference type="Google" id="ProtNLM"/>
    </source>
</evidence>
<accession>A0A4P9WL26</accession>
<reference evidence="2" key="1">
    <citation type="journal article" date="2018" name="Nat. Microbiol.">
        <title>Leveraging single-cell genomics to expand the fungal tree of life.</title>
        <authorList>
            <person name="Ahrendt S.R."/>
            <person name="Quandt C.A."/>
            <person name="Ciobanu D."/>
            <person name="Clum A."/>
            <person name="Salamov A."/>
            <person name="Andreopoulos B."/>
            <person name="Cheng J.F."/>
            <person name="Woyke T."/>
            <person name="Pelin A."/>
            <person name="Henrissat B."/>
            <person name="Reynolds N.K."/>
            <person name="Benny G.L."/>
            <person name="Smith M.E."/>
            <person name="James T.Y."/>
            <person name="Grigoriev I.V."/>
        </authorList>
    </citation>
    <scope>NUCLEOTIDE SEQUENCE [LARGE SCALE GENOMIC DNA]</scope>
</reference>
<organism evidence="1 2">
    <name type="scientific">Blyttiomyces helicus</name>
    <dbReference type="NCBI Taxonomy" id="388810"/>
    <lineage>
        <taxon>Eukaryota</taxon>
        <taxon>Fungi</taxon>
        <taxon>Fungi incertae sedis</taxon>
        <taxon>Chytridiomycota</taxon>
        <taxon>Chytridiomycota incertae sedis</taxon>
        <taxon>Chytridiomycetes</taxon>
        <taxon>Chytridiomycetes incertae sedis</taxon>
        <taxon>Blyttiomyces</taxon>
    </lineage>
</organism>
<dbReference type="Proteomes" id="UP000269721">
    <property type="component" value="Unassembled WGS sequence"/>
</dbReference>
<dbReference type="EMBL" id="KZ994470">
    <property type="protein sequence ID" value="RKO92855.1"/>
    <property type="molecule type" value="Genomic_DNA"/>
</dbReference>
<protein>
    <recommendedName>
        <fullName evidence="3">F-box domain-containing protein</fullName>
    </recommendedName>
</protein>
<evidence type="ECO:0000313" key="1">
    <source>
        <dbReference type="EMBL" id="RKO92855.1"/>
    </source>
</evidence>